<keyword evidence="2" id="KW-1185">Reference proteome</keyword>
<dbReference type="AlphaFoldDB" id="A0A5B7IGG6"/>
<proteinExistence type="predicted"/>
<gene>
    <name evidence="1" type="ORF">E2C01_074191</name>
</gene>
<sequence>MVFFLSRRIQGTSVCRVYTSVFGVRDARRCVACGAYCPRRCGRLASPNHSRDTIILQRSISIMHGRTCVSRQAMTFDAPAPLPSLPRRIPEEDTVPCSGVLTPPRRAAYTHEIPGDR</sequence>
<dbReference type="Proteomes" id="UP000324222">
    <property type="component" value="Unassembled WGS sequence"/>
</dbReference>
<dbReference type="EMBL" id="VSRR010051709">
    <property type="protein sequence ID" value="MPC79654.1"/>
    <property type="molecule type" value="Genomic_DNA"/>
</dbReference>
<organism evidence="1 2">
    <name type="scientific">Portunus trituberculatus</name>
    <name type="common">Swimming crab</name>
    <name type="synonym">Neptunus trituberculatus</name>
    <dbReference type="NCBI Taxonomy" id="210409"/>
    <lineage>
        <taxon>Eukaryota</taxon>
        <taxon>Metazoa</taxon>
        <taxon>Ecdysozoa</taxon>
        <taxon>Arthropoda</taxon>
        <taxon>Crustacea</taxon>
        <taxon>Multicrustacea</taxon>
        <taxon>Malacostraca</taxon>
        <taxon>Eumalacostraca</taxon>
        <taxon>Eucarida</taxon>
        <taxon>Decapoda</taxon>
        <taxon>Pleocyemata</taxon>
        <taxon>Brachyura</taxon>
        <taxon>Eubrachyura</taxon>
        <taxon>Portunoidea</taxon>
        <taxon>Portunidae</taxon>
        <taxon>Portuninae</taxon>
        <taxon>Portunus</taxon>
    </lineage>
</organism>
<protein>
    <submittedName>
        <fullName evidence="1">Uncharacterized protein</fullName>
    </submittedName>
</protein>
<accession>A0A5B7IGG6</accession>
<evidence type="ECO:0000313" key="1">
    <source>
        <dbReference type="EMBL" id="MPC79654.1"/>
    </source>
</evidence>
<name>A0A5B7IGG6_PORTR</name>
<reference evidence="1 2" key="1">
    <citation type="submission" date="2019-05" db="EMBL/GenBank/DDBJ databases">
        <title>Another draft genome of Portunus trituberculatus and its Hox gene families provides insights of decapod evolution.</title>
        <authorList>
            <person name="Jeong J.-H."/>
            <person name="Song I."/>
            <person name="Kim S."/>
            <person name="Choi T."/>
            <person name="Kim D."/>
            <person name="Ryu S."/>
            <person name="Kim W."/>
        </authorList>
    </citation>
    <scope>NUCLEOTIDE SEQUENCE [LARGE SCALE GENOMIC DNA]</scope>
    <source>
        <tissue evidence="1">Muscle</tissue>
    </source>
</reference>
<comment type="caution">
    <text evidence="1">The sequence shown here is derived from an EMBL/GenBank/DDBJ whole genome shotgun (WGS) entry which is preliminary data.</text>
</comment>
<evidence type="ECO:0000313" key="2">
    <source>
        <dbReference type="Proteomes" id="UP000324222"/>
    </source>
</evidence>